<name>A0A2X1BFX0_9BACI</name>
<protein>
    <submittedName>
        <fullName evidence="1">Uncharacterized protein</fullName>
    </submittedName>
</protein>
<gene>
    <name evidence="1" type="ORF">NCTC7582_05175</name>
</gene>
<dbReference type="Proteomes" id="UP000251431">
    <property type="component" value="Unassembled WGS sequence"/>
</dbReference>
<proteinExistence type="predicted"/>
<evidence type="ECO:0000313" key="1">
    <source>
        <dbReference type="EMBL" id="SPU40631.1"/>
    </source>
</evidence>
<organism evidence="1 2">
    <name type="scientific">Lysinibacillus capsici</name>
    <dbReference type="NCBI Taxonomy" id="2115968"/>
    <lineage>
        <taxon>Bacteria</taxon>
        <taxon>Bacillati</taxon>
        <taxon>Bacillota</taxon>
        <taxon>Bacilli</taxon>
        <taxon>Bacillales</taxon>
        <taxon>Bacillaceae</taxon>
        <taxon>Lysinibacillus</taxon>
    </lineage>
</organism>
<dbReference type="RefSeq" id="WP_112118887.1">
    <property type="nucleotide sequence ID" value="NZ_UAQE01000007.1"/>
</dbReference>
<evidence type="ECO:0000313" key="2">
    <source>
        <dbReference type="Proteomes" id="UP000251431"/>
    </source>
</evidence>
<reference evidence="1 2" key="1">
    <citation type="submission" date="2018-06" db="EMBL/GenBank/DDBJ databases">
        <authorList>
            <consortium name="Pathogen Informatics"/>
            <person name="Doyle S."/>
        </authorList>
    </citation>
    <scope>NUCLEOTIDE SEQUENCE [LARGE SCALE GENOMIC DNA]</scope>
    <source>
        <strain evidence="1 2">NCTC7582</strain>
    </source>
</reference>
<accession>A0A2X1BFX0</accession>
<sequence>MQSNRVTINFTIRIEEDYENLVAYLRPLQFTLKRSGELIWVNPFDTNQQLSIKPMTAGSRNYIVLYVGENKNLSAILERAIGSFENKIVMLQYELYLDNYSILECQKEIKEETAWTQAEYNDRIYRLPNAKFTDIACLLMENKITFMTRNIFEIKHVNKAIADCNGYSDIFIKPEPFDLFTYMNIEQHSITSITA</sequence>
<dbReference type="EMBL" id="UAQE01000007">
    <property type="protein sequence ID" value="SPU40631.1"/>
    <property type="molecule type" value="Genomic_DNA"/>
</dbReference>
<dbReference type="AlphaFoldDB" id="A0A2X1BFX0"/>